<dbReference type="EMBL" id="JAVCAP010000016">
    <property type="protein sequence ID" value="MDP8567915.1"/>
    <property type="molecule type" value="Genomic_DNA"/>
</dbReference>
<reference evidence="2" key="1">
    <citation type="journal article" date="2019" name="Int. J. Syst. Evol. Microbiol.">
        <title>The Global Catalogue of Microorganisms (GCM) 10K type strain sequencing project: providing services to taxonomists for standard genome sequencing and annotation.</title>
        <authorList>
            <consortium name="The Broad Institute Genomics Platform"/>
            <consortium name="The Broad Institute Genome Sequencing Center for Infectious Disease"/>
            <person name="Wu L."/>
            <person name="Ma J."/>
        </authorList>
    </citation>
    <scope>NUCLEOTIDE SEQUENCE [LARGE SCALE GENOMIC DNA]</scope>
    <source>
        <strain evidence="2">VKM B-3159</strain>
    </source>
</reference>
<dbReference type="Proteomes" id="UP001225906">
    <property type="component" value="Unassembled WGS sequence"/>
</dbReference>
<evidence type="ECO:0000313" key="2">
    <source>
        <dbReference type="Proteomes" id="UP001225906"/>
    </source>
</evidence>
<protein>
    <submittedName>
        <fullName evidence="1">DUF1804 family protein</fullName>
    </submittedName>
</protein>
<dbReference type="InterPro" id="IPR014926">
    <property type="entry name" value="Phage_D3112_Orf24"/>
</dbReference>
<dbReference type="RefSeq" id="WP_306389636.1">
    <property type="nucleotide sequence ID" value="NZ_JAVCAP010000016.1"/>
</dbReference>
<sequence length="165" mass="18152">MAHSQETRNNVRKAFVVDGLPLTVACSTNGVSYDTGREWKRQAKEAGDDWDTARAAHQITNQSTDEATKQLVDIMVRKALVIAQKLEDSNLGPEQQIQLVASISDSMSKFTKCIARIDPKLGALSVALDTLKTIAEYLQKHDRVALAQFQDHLEGIGGVLQSRFG</sequence>
<comment type="caution">
    <text evidence="1">The sequence shown here is derived from an EMBL/GenBank/DDBJ whole genome shotgun (WGS) entry which is preliminary data.</text>
</comment>
<proteinExistence type="predicted"/>
<organism evidence="1 2">
    <name type="scientific">Methylophilus aquaticus</name>
    <dbReference type="NCBI Taxonomy" id="1971610"/>
    <lineage>
        <taxon>Bacteria</taxon>
        <taxon>Pseudomonadati</taxon>
        <taxon>Pseudomonadota</taxon>
        <taxon>Betaproteobacteria</taxon>
        <taxon>Nitrosomonadales</taxon>
        <taxon>Methylophilaceae</taxon>
        <taxon>Methylophilus</taxon>
    </lineage>
</organism>
<gene>
    <name evidence="1" type="ORF">Q9291_08645</name>
</gene>
<evidence type="ECO:0000313" key="1">
    <source>
        <dbReference type="EMBL" id="MDP8567915.1"/>
    </source>
</evidence>
<accession>A0ABT9JTN0</accession>
<dbReference type="Pfam" id="PF08822">
    <property type="entry name" value="DUF1804"/>
    <property type="match status" value="1"/>
</dbReference>
<keyword evidence="2" id="KW-1185">Reference proteome</keyword>
<name>A0ABT9JTN0_9PROT</name>